<dbReference type="EMBL" id="JACHJR010000001">
    <property type="protein sequence ID" value="MBB4947707.1"/>
    <property type="molecule type" value="Genomic_DNA"/>
</dbReference>
<comment type="caution">
    <text evidence="1">The sequence shown here is derived from an EMBL/GenBank/DDBJ whole genome shotgun (WGS) entry which is preliminary data.</text>
</comment>
<gene>
    <name evidence="1" type="ORF">F4556_003242</name>
</gene>
<evidence type="ECO:0000313" key="2">
    <source>
        <dbReference type="Proteomes" id="UP000573327"/>
    </source>
</evidence>
<dbReference type="Pfam" id="PF09391">
    <property type="entry name" value="DUF2000"/>
    <property type="match status" value="1"/>
</dbReference>
<name>A0A7W7SCR7_9ACTN</name>
<proteinExistence type="predicted"/>
<protein>
    <recommendedName>
        <fullName evidence="3">DUF2000 domain-containing protein</fullName>
    </recommendedName>
</protein>
<evidence type="ECO:0000313" key="1">
    <source>
        <dbReference type="EMBL" id="MBB4947707.1"/>
    </source>
</evidence>
<dbReference type="Proteomes" id="UP000573327">
    <property type="component" value="Unassembled WGS sequence"/>
</dbReference>
<organism evidence="1 2">
    <name type="scientific">Kitasatospora gansuensis</name>
    <dbReference type="NCBI Taxonomy" id="258050"/>
    <lineage>
        <taxon>Bacteria</taxon>
        <taxon>Bacillati</taxon>
        <taxon>Actinomycetota</taxon>
        <taxon>Actinomycetes</taxon>
        <taxon>Kitasatosporales</taxon>
        <taxon>Streptomycetaceae</taxon>
        <taxon>Kitasatospora</taxon>
    </lineage>
</organism>
<accession>A0A7W7SCR7</accession>
<keyword evidence="2" id="KW-1185">Reference proteome</keyword>
<sequence>MSDLFTEPSAVDADWKFVVVLKAKLPTGVALNAVAHSTLGLAAAAAANGPELAGKMSFLDFRDADGGSHGPVSGLSLIVLEGRAAGLRRFRGEALAAGLLVNDFTSAMTGDTFAEQLVKMAGSTEEELEYYAVAAFGRRDELDPLTKKFSLWK</sequence>
<dbReference type="InterPro" id="IPR023476">
    <property type="entry name" value="Pep_tRNA_hydro_II_dom_sf"/>
</dbReference>
<dbReference type="AlphaFoldDB" id="A0A7W7SCR7"/>
<reference evidence="1 2" key="1">
    <citation type="submission" date="2020-08" db="EMBL/GenBank/DDBJ databases">
        <title>Sequencing the genomes of 1000 actinobacteria strains.</title>
        <authorList>
            <person name="Klenk H.-P."/>
        </authorList>
    </citation>
    <scope>NUCLEOTIDE SEQUENCE [LARGE SCALE GENOMIC DNA]</scope>
    <source>
        <strain evidence="1 2">DSM 44786</strain>
    </source>
</reference>
<dbReference type="RefSeq" id="WP_313068324.1">
    <property type="nucleotide sequence ID" value="NZ_JACHJR010000001.1"/>
</dbReference>
<dbReference type="InterPro" id="IPR018988">
    <property type="entry name" value="DUF2000"/>
</dbReference>
<evidence type="ECO:0008006" key="3">
    <source>
        <dbReference type="Google" id="ProtNLM"/>
    </source>
</evidence>
<dbReference type="Gene3D" id="3.40.1490.10">
    <property type="entry name" value="Bit1"/>
    <property type="match status" value="1"/>
</dbReference>
<dbReference type="SUPFAM" id="SSF102462">
    <property type="entry name" value="Peptidyl-tRNA hydrolase II"/>
    <property type="match status" value="1"/>
</dbReference>